<accession>A0ABN6QHF1</accession>
<dbReference type="EMBL" id="AP025943">
    <property type="protein sequence ID" value="BDL43137.1"/>
    <property type="molecule type" value="Genomic_DNA"/>
</dbReference>
<name>A0ABN6QHF1_9BACT</name>
<evidence type="ECO:0000313" key="2">
    <source>
        <dbReference type="Proteomes" id="UP001062263"/>
    </source>
</evidence>
<sequence>MGRIPRQAEAFAVVGDEFDSHDDILMVDDEKASARKCMQRPGNGEYLPRSSSYNGLILPIALYPVEKTIRQGQDIRIDT</sequence>
<evidence type="ECO:0000313" key="1">
    <source>
        <dbReference type="EMBL" id="BDL43137.1"/>
    </source>
</evidence>
<proteinExistence type="predicted"/>
<keyword evidence="2" id="KW-1185">Reference proteome</keyword>
<organism evidence="1 2">
    <name type="scientific">Akkermansia biwaensis</name>
    <dbReference type="NCBI Taxonomy" id="2946555"/>
    <lineage>
        <taxon>Bacteria</taxon>
        <taxon>Pseudomonadati</taxon>
        <taxon>Verrucomicrobiota</taxon>
        <taxon>Verrucomicrobiia</taxon>
        <taxon>Verrucomicrobiales</taxon>
        <taxon>Akkermansiaceae</taxon>
        <taxon>Akkermansia</taxon>
    </lineage>
</organism>
<reference evidence="1" key="1">
    <citation type="submission" date="2022-06" db="EMBL/GenBank/DDBJ databases">
        <title>Akkermansia biwalacus sp. nov., an anaerobic mucin-degrading bacterium isolated from human intestine.</title>
        <authorList>
            <person name="Kobayashi Y."/>
            <person name="Inoue S."/>
            <person name="Kawahara T."/>
            <person name="Kohda N."/>
        </authorList>
    </citation>
    <scope>NUCLEOTIDE SEQUENCE</scope>
    <source>
        <strain evidence="1">WON2089</strain>
    </source>
</reference>
<dbReference type="Proteomes" id="UP001062263">
    <property type="component" value="Chromosome"/>
</dbReference>
<gene>
    <name evidence="1" type="ORF">Abiwalacus_07110</name>
</gene>
<protein>
    <submittedName>
        <fullName evidence="1">Uncharacterized protein</fullName>
    </submittedName>
</protein>